<evidence type="ECO:0000313" key="5">
    <source>
        <dbReference type="EMBL" id="TQM13357.1"/>
    </source>
</evidence>
<evidence type="ECO:0000259" key="3">
    <source>
        <dbReference type="Pfam" id="PF00107"/>
    </source>
</evidence>
<reference evidence="5 6" key="1">
    <citation type="submission" date="2019-06" db="EMBL/GenBank/DDBJ databases">
        <title>Sequencing the genomes of 1000 actinobacteria strains.</title>
        <authorList>
            <person name="Klenk H.-P."/>
        </authorList>
    </citation>
    <scope>NUCLEOTIDE SEQUENCE [LARGE SCALE GENOMIC DNA]</scope>
    <source>
        <strain evidence="5 6">DSM 45301</strain>
    </source>
</reference>
<dbReference type="Gene3D" id="3.40.50.720">
    <property type="entry name" value="NAD(P)-binding Rossmann-like Domain"/>
    <property type="match status" value="1"/>
</dbReference>
<evidence type="ECO:0000313" key="6">
    <source>
        <dbReference type="Proteomes" id="UP000315677"/>
    </source>
</evidence>
<feature type="domain" description="Alcohol dehydrogenase-like N-terminal" evidence="4">
    <location>
        <begin position="24"/>
        <end position="129"/>
    </location>
</feature>
<dbReference type="PANTHER" id="PTHR43401:SF2">
    <property type="entry name" value="L-THREONINE 3-DEHYDROGENASE"/>
    <property type="match status" value="1"/>
</dbReference>
<feature type="domain" description="Alcohol dehydrogenase-like C-terminal" evidence="3">
    <location>
        <begin position="168"/>
        <end position="277"/>
    </location>
</feature>
<sequence length="322" mass="32617">MRAVQWGGAGVVSVAEKPAPAASPGWAVVDVAYAGICGTDLHIWQGLHPRAKPGVVLGHEIVGWTAAETGGIAAGTPVFVNPSLSCGECVPCRTDLSHICDRLGLLGIDVPGGLATQLAAPEGGLVALPPGLDLHTAALIEPTAVASRALRRSGVRPEDAVHVVGAGPIGLLVGLLAQATGCSAITFSEPIEHRAEAARQLGFEVPARPPQAPVVFDCTGHPAVSPGVTGAVATGGTLVVVGIYPGSTPFDLQDVAFRELDVVGTRTYERPDIDAAVVALASGCIDPHVLITSTVPLGDAAAAFERLGSGLELKVIIDARKG</sequence>
<protein>
    <submittedName>
        <fullName evidence="5">2-desacetyl-2-hydroxyethyl bacteriochlorophyllide A dehydrogenase</fullName>
    </submittedName>
</protein>
<dbReference type="InterPro" id="IPR013149">
    <property type="entry name" value="ADH-like_C"/>
</dbReference>
<dbReference type="Pfam" id="PF00107">
    <property type="entry name" value="ADH_zinc_N"/>
    <property type="match status" value="1"/>
</dbReference>
<dbReference type="GO" id="GO:0016491">
    <property type="term" value="F:oxidoreductase activity"/>
    <property type="evidence" value="ECO:0007669"/>
    <property type="project" value="UniProtKB-KW"/>
</dbReference>
<dbReference type="Pfam" id="PF08240">
    <property type="entry name" value="ADH_N"/>
    <property type="match status" value="1"/>
</dbReference>
<dbReference type="AlphaFoldDB" id="A0A543DVK3"/>
<comment type="caution">
    <text evidence="5">The sequence shown here is derived from an EMBL/GenBank/DDBJ whole genome shotgun (WGS) entry which is preliminary data.</text>
</comment>
<gene>
    <name evidence="5" type="ORF">FB558_0090</name>
</gene>
<organism evidence="5 6">
    <name type="scientific">Pseudonocardia kunmingensis</name>
    <dbReference type="NCBI Taxonomy" id="630975"/>
    <lineage>
        <taxon>Bacteria</taxon>
        <taxon>Bacillati</taxon>
        <taxon>Actinomycetota</taxon>
        <taxon>Actinomycetes</taxon>
        <taxon>Pseudonocardiales</taxon>
        <taxon>Pseudonocardiaceae</taxon>
        <taxon>Pseudonocardia</taxon>
    </lineage>
</organism>
<dbReference type="EMBL" id="VFPA01000001">
    <property type="protein sequence ID" value="TQM13357.1"/>
    <property type="molecule type" value="Genomic_DNA"/>
</dbReference>
<dbReference type="InterPro" id="IPR050129">
    <property type="entry name" value="Zn_alcohol_dh"/>
</dbReference>
<dbReference type="Gene3D" id="3.90.180.10">
    <property type="entry name" value="Medium-chain alcohol dehydrogenases, catalytic domain"/>
    <property type="match status" value="1"/>
</dbReference>
<comment type="cofactor">
    <cofactor evidence="1">
        <name>Zn(2+)</name>
        <dbReference type="ChEBI" id="CHEBI:29105"/>
    </cofactor>
</comment>
<dbReference type="SUPFAM" id="SSF51735">
    <property type="entry name" value="NAD(P)-binding Rossmann-fold domains"/>
    <property type="match status" value="1"/>
</dbReference>
<keyword evidence="2" id="KW-0560">Oxidoreductase</keyword>
<evidence type="ECO:0000256" key="2">
    <source>
        <dbReference type="ARBA" id="ARBA00023002"/>
    </source>
</evidence>
<dbReference type="SUPFAM" id="SSF50129">
    <property type="entry name" value="GroES-like"/>
    <property type="match status" value="1"/>
</dbReference>
<name>A0A543DVK3_9PSEU</name>
<evidence type="ECO:0000259" key="4">
    <source>
        <dbReference type="Pfam" id="PF08240"/>
    </source>
</evidence>
<dbReference type="InterPro" id="IPR013154">
    <property type="entry name" value="ADH-like_N"/>
</dbReference>
<dbReference type="InterPro" id="IPR011032">
    <property type="entry name" value="GroES-like_sf"/>
</dbReference>
<accession>A0A543DVK3</accession>
<keyword evidence="6" id="KW-1185">Reference proteome</keyword>
<dbReference type="PANTHER" id="PTHR43401">
    <property type="entry name" value="L-THREONINE 3-DEHYDROGENASE"/>
    <property type="match status" value="1"/>
</dbReference>
<proteinExistence type="predicted"/>
<evidence type="ECO:0000256" key="1">
    <source>
        <dbReference type="ARBA" id="ARBA00001947"/>
    </source>
</evidence>
<dbReference type="Proteomes" id="UP000315677">
    <property type="component" value="Unassembled WGS sequence"/>
</dbReference>
<dbReference type="InterPro" id="IPR036291">
    <property type="entry name" value="NAD(P)-bd_dom_sf"/>
</dbReference>